<gene>
    <name evidence="5" type="ORF">MON41_19255</name>
</gene>
<dbReference type="EMBL" id="JALBUU010000070">
    <property type="protein sequence ID" value="MCI0755807.1"/>
    <property type="molecule type" value="Genomic_DNA"/>
</dbReference>
<dbReference type="InterPro" id="IPR001610">
    <property type="entry name" value="PAC"/>
</dbReference>
<reference evidence="5 6" key="1">
    <citation type="submission" date="2022-03" db="EMBL/GenBank/DDBJ databases">
        <title>Complete genome analysis of Roseomonas KG 17.1 : a prolific producer of plant growth promoters.</title>
        <authorList>
            <person name="Saadouli I."/>
            <person name="Najjari A."/>
            <person name="Mosbah A."/>
            <person name="Ouzari H.I."/>
        </authorList>
    </citation>
    <scope>NUCLEOTIDE SEQUENCE [LARGE SCALE GENOMIC DNA]</scope>
    <source>
        <strain evidence="5 6">KG17-1</strain>
    </source>
</reference>
<evidence type="ECO:0000313" key="5">
    <source>
        <dbReference type="EMBL" id="MCI0755807.1"/>
    </source>
</evidence>
<feature type="domain" description="PAC" evidence="2">
    <location>
        <begin position="116"/>
        <end position="168"/>
    </location>
</feature>
<dbReference type="Gene3D" id="3.30.450.20">
    <property type="entry name" value="PAS domain"/>
    <property type="match status" value="3"/>
</dbReference>
<proteinExistence type="predicted"/>
<dbReference type="NCBIfam" id="TIGR00254">
    <property type="entry name" value="GGDEF"/>
    <property type="match status" value="1"/>
</dbReference>
<dbReference type="SUPFAM" id="SSF55785">
    <property type="entry name" value="PYP-like sensor domain (PAS domain)"/>
    <property type="match status" value="3"/>
</dbReference>
<dbReference type="InterPro" id="IPR035965">
    <property type="entry name" value="PAS-like_dom_sf"/>
</dbReference>
<accession>A0ABS9W992</accession>
<dbReference type="PROSITE" id="PS50113">
    <property type="entry name" value="PAC"/>
    <property type="match status" value="2"/>
</dbReference>
<dbReference type="NCBIfam" id="TIGR00229">
    <property type="entry name" value="sensory_box"/>
    <property type="match status" value="3"/>
</dbReference>
<dbReference type="InterPro" id="IPR000700">
    <property type="entry name" value="PAS-assoc_C"/>
</dbReference>
<feature type="domain" description="GGDEF" evidence="4">
    <location>
        <begin position="456"/>
        <end position="589"/>
    </location>
</feature>
<dbReference type="InterPro" id="IPR052155">
    <property type="entry name" value="Biofilm_reg_signaling"/>
</dbReference>
<sequence>MMRSALGTAPDFPLAETHSALQRSSRVVFTRAGKGRKSTLHDIEEHYRHSFELSPHIPWTAAADGLILDVGPQWLSLVGMPRQDALGAGWIQALHPDDVAPTTERWSHSLQTGSPVDVEYRLRLVNGNYRWFRARAAARRDEQGCILRWYGTVEDIQERKLAEEALRESSAFAGSILNNSPDCIKVLDLDGRLLFMNEPGLQIMEISDFPLLHGRCWEELWPASAVPLVRQALQEAAAGRTGHFSASCPTARGTPKWWDVLVSPIRGPDGQLLRILAVSRDVTRTKQVQQEAEQARRETQAAAQRFEAVLESTTDSVILLDQDWCITYVNQHAARLLRQRGLSLGANLWEAFPEEVGGIFDRHYRRAMAEQLPVVFEAYLSSPGLWLAVHAYPTTEGGLSLFFRDITEQRQAEQERWRAQERIAHMARHDALTDLPNRTLFRERLELALSSVPPGTQVAVLCLDLDGLKAVNDTLGHPAGDDLLRQVAARLQTCIRGSDTVARLGGDEFAIVQTRLTEAEDAADLAQRILDALAEPVELAGQPVLISTSIGIALAPGDGLEGDGLLKAADLALYRAKAEGRNTLRFFEKGMDEPLQARQALKMELRRGLIQGEFELVYQPLMDLHENKVAAFEALLRWRHPGRGLISPAEFIPIAEDTGLIVPMGEWVLHEACREAAKWPGPVGVAVNLSPVQFRKQGLVDTVAAALAASGLAPHRLELEITESVLLQNSDANLAELHALRAVGVRIAMDDFGTGYSSLGYLRSFPFDKIKIDRSFVSDLPDDPQSTAIIRAVMALGRNLGITTLAEGVESARQLAALRTEGCDMVQGYFFGEPMAAGDVEQMLQQSPRI</sequence>
<dbReference type="SUPFAM" id="SSF55073">
    <property type="entry name" value="Nucleotide cyclase"/>
    <property type="match status" value="1"/>
</dbReference>
<dbReference type="RefSeq" id="WP_241793650.1">
    <property type="nucleotide sequence ID" value="NZ_JALBUU010000070.1"/>
</dbReference>
<evidence type="ECO:0000259" key="3">
    <source>
        <dbReference type="PROSITE" id="PS50883"/>
    </source>
</evidence>
<dbReference type="Pfam" id="PF00990">
    <property type="entry name" value="GGDEF"/>
    <property type="match status" value="1"/>
</dbReference>
<dbReference type="InterPro" id="IPR043128">
    <property type="entry name" value="Rev_trsase/Diguanyl_cyclase"/>
</dbReference>
<dbReference type="Gene3D" id="3.20.20.450">
    <property type="entry name" value="EAL domain"/>
    <property type="match status" value="1"/>
</dbReference>
<dbReference type="InterPro" id="IPR000160">
    <property type="entry name" value="GGDEF_dom"/>
</dbReference>
<feature type="domain" description="PAC" evidence="2">
    <location>
        <begin position="240"/>
        <end position="294"/>
    </location>
</feature>
<keyword evidence="6" id="KW-1185">Reference proteome</keyword>
<evidence type="ECO:0000313" key="6">
    <source>
        <dbReference type="Proteomes" id="UP001201985"/>
    </source>
</evidence>
<dbReference type="Gene3D" id="3.30.70.270">
    <property type="match status" value="1"/>
</dbReference>
<dbReference type="InterPro" id="IPR029787">
    <property type="entry name" value="Nucleotide_cyclase"/>
</dbReference>
<dbReference type="InterPro" id="IPR001633">
    <property type="entry name" value="EAL_dom"/>
</dbReference>
<dbReference type="Pfam" id="PF00563">
    <property type="entry name" value="EAL"/>
    <property type="match status" value="1"/>
</dbReference>
<evidence type="ECO:0000259" key="1">
    <source>
        <dbReference type="PROSITE" id="PS50112"/>
    </source>
</evidence>
<dbReference type="CDD" id="cd01949">
    <property type="entry name" value="GGDEF"/>
    <property type="match status" value="1"/>
</dbReference>
<dbReference type="SMART" id="SM00267">
    <property type="entry name" value="GGDEF"/>
    <property type="match status" value="1"/>
</dbReference>
<dbReference type="PROSITE" id="PS50887">
    <property type="entry name" value="GGDEF"/>
    <property type="match status" value="1"/>
</dbReference>
<dbReference type="InterPro" id="IPR035919">
    <property type="entry name" value="EAL_sf"/>
</dbReference>
<dbReference type="InterPro" id="IPR000014">
    <property type="entry name" value="PAS"/>
</dbReference>
<dbReference type="SUPFAM" id="SSF141868">
    <property type="entry name" value="EAL domain-like"/>
    <property type="match status" value="1"/>
</dbReference>
<dbReference type="PROSITE" id="PS50883">
    <property type="entry name" value="EAL"/>
    <property type="match status" value="1"/>
</dbReference>
<dbReference type="Pfam" id="PF08448">
    <property type="entry name" value="PAS_4"/>
    <property type="match status" value="2"/>
</dbReference>
<dbReference type="SMART" id="SM00091">
    <property type="entry name" value="PAS"/>
    <property type="match status" value="3"/>
</dbReference>
<dbReference type="CDD" id="cd00130">
    <property type="entry name" value="PAS"/>
    <property type="match status" value="3"/>
</dbReference>
<dbReference type="SMART" id="SM00086">
    <property type="entry name" value="PAC"/>
    <property type="match status" value="2"/>
</dbReference>
<feature type="domain" description="PAS" evidence="1">
    <location>
        <begin position="43"/>
        <end position="113"/>
    </location>
</feature>
<dbReference type="PROSITE" id="PS50112">
    <property type="entry name" value="PAS"/>
    <property type="match status" value="2"/>
</dbReference>
<dbReference type="PANTHER" id="PTHR44757:SF2">
    <property type="entry name" value="BIOFILM ARCHITECTURE MAINTENANCE PROTEIN MBAA"/>
    <property type="match status" value="1"/>
</dbReference>
<name>A0ABS9W992_9PROT</name>
<evidence type="ECO:0000259" key="4">
    <source>
        <dbReference type="PROSITE" id="PS50887"/>
    </source>
</evidence>
<evidence type="ECO:0000259" key="2">
    <source>
        <dbReference type="PROSITE" id="PS50113"/>
    </source>
</evidence>
<protein>
    <submittedName>
        <fullName evidence="5">EAL domain-containing protein</fullName>
    </submittedName>
</protein>
<feature type="domain" description="PAS" evidence="1">
    <location>
        <begin position="302"/>
        <end position="337"/>
    </location>
</feature>
<dbReference type="PANTHER" id="PTHR44757">
    <property type="entry name" value="DIGUANYLATE CYCLASE DGCP"/>
    <property type="match status" value="1"/>
</dbReference>
<organism evidence="5 6">
    <name type="scientific">Teichococcus vastitatis</name>
    <dbReference type="NCBI Taxonomy" id="2307076"/>
    <lineage>
        <taxon>Bacteria</taxon>
        <taxon>Pseudomonadati</taxon>
        <taxon>Pseudomonadota</taxon>
        <taxon>Alphaproteobacteria</taxon>
        <taxon>Acetobacterales</taxon>
        <taxon>Roseomonadaceae</taxon>
        <taxon>Roseomonas</taxon>
    </lineage>
</organism>
<dbReference type="SMART" id="SM00052">
    <property type="entry name" value="EAL"/>
    <property type="match status" value="1"/>
</dbReference>
<dbReference type="InterPro" id="IPR013656">
    <property type="entry name" value="PAS_4"/>
</dbReference>
<dbReference type="Proteomes" id="UP001201985">
    <property type="component" value="Unassembled WGS sequence"/>
</dbReference>
<dbReference type="CDD" id="cd01948">
    <property type="entry name" value="EAL"/>
    <property type="match status" value="1"/>
</dbReference>
<dbReference type="InterPro" id="IPR013655">
    <property type="entry name" value="PAS_fold_3"/>
</dbReference>
<feature type="domain" description="EAL" evidence="3">
    <location>
        <begin position="598"/>
        <end position="848"/>
    </location>
</feature>
<dbReference type="Pfam" id="PF08447">
    <property type="entry name" value="PAS_3"/>
    <property type="match status" value="1"/>
</dbReference>
<comment type="caution">
    <text evidence="5">The sequence shown here is derived from an EMBL/GenBank/DDBJ whole genome shotgun (WGS) entry which is preliminary data.</text>
</comment>